<dbReference type="InterPro" id="IPR036217">
    <property type="entry name" value="MethylDNA_cys_MeTrfase_DNAb"/>
</dbReference>
<comment type="subcellular location">
    <subcellularLocation>
        <location evidence="9">Cytoplasm</location>
    </subcellularLocation>
</comment>
<keyword evidence="5 9" id="KW-0808">Transferase</keyword>
<dbReference type="NCBIfam" id="TIGR00589">
    <property type="entry name" value="ogt"/>
    <property type="match status" value="1"/>
</dbReference>
<keyword evidence="13" id="KW-1185">Reference proteome</keyword>
<dbReference type="FunFam" id="1.10.10.10:FF:000214">
    <property type="entry name" value="Methylated-DNA--protein-cysteine methyltransferase"/>
    <property type="match status" value="1"/>
</dbReference>
<comment type="similarity">
    <text evidence="2 9">Belongs to the MGMT family.</text>
</comment>
<keyword evidence="7 9" id="KW-0234">DNA repair</keyword>
<evidence type="ECO:0000259" key="11">
    <source>
        <dbReference type="Pfam" id="PF02870"/>
    </source>
</evidence>
<evidence type="ECO:0000256" key="1">
    <source>
        <dbReference type="ARBA" id="ARBA00001286"/>
    </source>
</evidence>
<proteinExistence type="inferred from homology"/>
<dbReference type="GO" id="GO:0005737">
    <property type="term" value="C:cytoplasm"/>
    <property type="evidence" value="ECO:0007669"/>
    <property type="project" value="UniProtKB-SubCell"/>
</dbReference>
<dbReference type="PANTHER" id="PTHR10815:SF5">
    <property type="entry name" value="METHYLATED-DNA--PROTEIN-CYSTEINE METHYLTRANSFERASE"/>
    <property type="match status" value="1"/>
</dbReference>
<gene>
    <name evidence="12" type="primary">ogt</name>
    <name evidence="12" type="ORF">CLHUN_16810</name>
</gene>
<dbReference type="Gene3D" id="1.10.10.10">
    <property type="entry name" value="Winged helix-like DNA-binding domain superfamily/Winged helix DNA-binding domain"/>
    <property type="match status" value="1"/>
</dbReference>
<evidence type="ECO:0000256" key="9">
    <source>
        <dbReference type="HAMAP-Rule" id="MF_00772"/>
    </source>
</evidence>
<reference evidence="12 13" key="1">
    <citation type="submission" date="2017-03" db="EMBL/GenBank/DDBJ databases">
        <title>Genome sequence of Clostridium hungatei DSM 14427.</title>
        <authorList>
            <person name="Poehlein A."/>
            <person name="Daniel R."/>
        </authorList>
    </citation>
    <scope>NUCLEOTIDE SEQUENCE [LARGE SCALE GENOMIC DNA]</scope>
    <source>
        <strain evidence="12 13">DSM 14427</strain>
    </source>
</reference>
<dbReference type="RefSeq" id="WP_080064127.1">
    <property type="nucleotide sequence ID" value="NZ_MZGX01000009.1"/>
</dbReference>
<dbReference type="AlphaFoldDB" id="A0A1V4SKG3"/>
<keyword evidence="3 9" id="KW-0963">Cytoplasm</keyword>
<evidence type="ECO:0000256" key="4">
    <source>
        <dbReference type="ARBA" id="ARBA00022603"/>
    </source>
</evidence>
<dbReference type="InterPro" id="IPR036388">
    <property type="entry name" value="WH-like_DNA-bd_sf"/>
</dbReference>
<sequence>MKNIYFYDTSIGHIGIAEEAGHIKEFFFEKDLSRQNLMAQGRYTLLETAVLKEASVQLEEYLAGRRKIFTLPLAPEGTPFMREIWQWLAGIPYGQTRSYGHIAAASGKPKASRAVGMANNRNPIPVFIPCHRVIGSNGKLTGYRGGLEIKQKLLELEKHYADI</sequence>
<evidence type="ECO:0000313" key="13">
    <source>
        <dbReference type="Proteomes" id="UP000191554"/>
    </source>
</evidence>
<dbReference type="HAMAP" id="MF_00772">
    <property type="entry name" value="OGT"/>
    <property type="match status" value="1"/>
</dbReference>
<dbReference type="InterPro" id="IPR001497">
    <property type="entry name" value="MethylDNA_cys_MeTrfase_AS"/>
</dbReference>
<dbReference type="GO" id="GO:0032259">
    <property type="term" value="P:methylation"/>
    <property type="evidence" value="ECO:0007669"/>
    <property type="project" value="UniProtKB-KW"/>
</dbReference>
<dbReference type="PANTHER" id="PTHR10815">
    <property type="entry name" value="METHYLATED-DNA--PROTEIN-CYSTEINE METHYLTRANSFERASE"/>
    <property type="match status" value="1"/>
</dbReference>
<dbReference type="InterPro" id="IPR036631">
    <property type="entry name" value="MGMT_N_sf"/>
</dbReference>
<comment type="miscellaneous">
    <text evidence="9">This enzyme catalyzes only one turnover and therefore is not strictly catalytic. According to one definition, an enzyme is a biocatalyst that acts repeatedly and over many reaction cycles.</text>
</comment>
<dbReference type="PROSITE" id="PS00374">
    <property type="entry name" value="MGMT"/>
    <property type="match status" value="1"/>
</dbReference>
<dbReference type="InterPro" id="IPR023546">
    <property type="entry name" value="MGMT"/>
</dbReference>
<evidence type="ECO:0000256" key="2">
    <source>
        <dbReference type="ARBA" id="ARBA00008711"/>
    </source>
</evidence>
<evidence type="ECO:0000313" key="12">
    <source>
        <dbReference type="EMBL" id="OPX44382.1"/>
    </source>
</evidence>
<organism evidence="12 13">
    <name type="scientific">Ruminiclostridium hungatei</name>
    <name type="common">Clostridium hungatei</name>
    <dbReference type="NCBI Taxonomy" id="48256"/>
    <lineage>
        <taxon>Bacteria</taxon>
        <taxon>Bacillati</taxon>
        <taxon>Bacillota</taxon>
        <taxon>Clostridia</taxon>
        <taxon>Eubacteriales</taxon>
        <taxon>Oscillospiraceae</taxon>
        <taxon>Ruminiclostridium</taxon>
    </lineage>
</organism>
<keyword evidence="6 9" id="KW-0227">DNA damage</keyword>
<evidence type="ECO:0000256" key="8">
    <source>
        <dbReference type="ARBA" id="ARBA00049348"/>
    </source>
</evidence>
<dbReference type="Gene3D" id="3.30.160.70">
    <property type="entry name" value="Methylated DNA-protein cysteine methyltransferase domain"/>
    <property type="match status" value="1"/>
</dbReference>
<protein>
    <recommendedName>
        <fullName evidence="9">Methylated-DNA--protein-cysteine methyltransferase</fullName>
        <ecNumber evidence="9">2.1.1.63</ecNumber>
    </recommendedName>
    <alternativeName>
        <fullName evidence="9">6-O-methylguanine-DNA methyltransferase</fullName>
        <shortName evidence="9">MGMT</shortName>
    </alternativeName>
    <alternativeName>
        <fullName evidence="9">O-6-methylguanine-DNA-alkyltransferase</fullName>
    </alternativeName>
</protein>
<evidence type="ECO:0000256" key="7">
    <source>
        <dbReference type="ARBA" id="ARBA00023204"/>
    </source>
</evidence>
<evidence type="ECO:0000256" key="3">
    <source>
        <dbReference type="ARBA" id="ARBA00022490"/>
    </source>
</evidence>
<dbReference type="EMBL" id="MZGX01000009">
    <property type="protein sequence ID" value="OPX44382.1"/>
    <property type="molecule type" value="Genomic_DNA"/>
</dbReference>
<dbReference type="InterPro" id="IPR008332">
    <property type="entry name" value="MethylG_MeTrfase_N"/>
</dbReference>
<dbReference type="OrthoDB" id="9802228at2"/>
<dbReference type="GO" id="GO:0006307">
    <property type="term" value="P:DNA alkylation repair"/>
    <property type="evidence" value="ECO:0007669"/>
    <property type="project" value="UniProtKB-UniRule"/>
</dbReference>
<feature type="domain" description="Methylated-DNA-[protein]-cysteine S-methyltransferase DNA binding" evidence="10">
    <location>
        <begin position="79"/>
        <end position="158"/>
    </location>
</feature>
<feature type="active site" description="Nucleophile; methyl group acceptor" evidence="9">
    <location>
        <position position="130"/>
    </location>
</feature>
<dbReference type="SUPFAM" id="SSF53155">
    <property type="entry name" value="Methylated DNA-protein cysteine methyltransferase domain"/>
    <property type="match status" value="1"/>
</dbReference>
<name>A0A1V4SKG3_RUMHU</name>
<evidence type="ECO:0000256" key="5">
    <source>
        <dbReference type="ARBA" id="ARBA00022679"/>
    </source>
</evidence>
<dbReference type="GO" id="GO:0003908">
    <property type="term" value="F:methylated-DNA-[protein]-cysteine S-methyltransferase activity"/>
    <property type="evidence" value="ECO:0007669"/>
    <property type="project" value="UniProtKB-UniRule"/>
</dbReference>
<evidence type="ECO:0000256" key="6">
    <source>
        <dbReference type="ARBA" id="ARBA00022763"/>
    </source>
</evidence>
<dbReference type="STRING" id="48256.CLHUN_16810"/>
<comment type="catalytic activity">
    <reaction evidence="1 9">
        <text>a 4-O-methyl-thymidine in DNA + L-cysteinyl-[protein] = a thymidine in DNA + S-methyl-L-cysteinyl-[protein]</text>
        <dbReference type="Rhea" id="RHEA:53428"/>
        <dbReference type="Rhea" id="RHEA-COMP:10131"/>
        <dbReference type="Rhea" id="RHEA-COMP:10132"/>
        <dbReference type="Rhea" id="RHEA-COMP:13555"/>
        <dbReference type="Rhea" id="RHEA-COMP:13556"/>
        <dbReference type="ChEBI" id="CHEBI:29950"/>
        <dbReference type="ChEBI" id="CHEBI:82612"/>
        <dbReference type="ChEBI" id="CHEBI:137386"/>
        <dbReference type="ChEBI" id="CHEBI:137387"/>
        <dbReference type="EC" id="2.1.1.63"/>
    </reaction>
</comment>
<comment type="caution">
    <text evidence="12">The sequence shown here is derived from an EMBL/GenBank/DDBJ whole genome shotgun (WGS) entry which is preliminary data.</text>
</comment>
<accession>A0A1V4SKG3</accession>
<dbReference type="Pfam" id="PF02870">
    <property type="entry name" value="Methyltransf_1N"/>
    <property type="match status" value="1"/>
</dbReference>
<comment type="catalytic activity">
    <reaction evidence="8 9">
        <text>a 6-O-methyl-2'-deoxyguanosine in DNA + L-cysteinyl-[protein] = S-methyl-L-cysteinyl-[protein] + a 2'-deoxyguanosine in DNA</text>
        <dbReference type="Rhea" id="RHEA:24000"/>
        <dbReference type="Rhea" id="RHEA-COMP:10131"/>
        <dbReference type="Rhea" id="RHEA-COMP:10132"/>
        <dbReference type="Rhea" id="RHEA-COMP:11367"/>
        <dbReference type="Rhea" id="RHEA-COMP:11368"/>
        <dbReference type="ChEBI" id="CHEBI:29950"/>
        <dbReference type="ChEBI" id="CHEBI:82612"/>
        <dbReference type="ChEBI" id="CHEBI:85445"/>
        <dbReference type="ChEBI" id="CHEBI:85448"/>
        <dbReference type="EC" id="2.1.1.63"/>
    </reaction>
</comment>
<dbReference type="CDD" id="cd06445">
    <property type="entry name" value="ATase"/>
    <property type="match status" value="1"/>
</dbReference>
<dbReference type="Proteomes" id="UP000191554">
    <property type="component" value="Unassembled WGS sequence"/>
</dbReference>
<comment type="function">
    <text evidence="9">Involved in the cellular defense against the biological effects of O6-methylguanine (O6-MeG) and O4-methylthymine (O4-MeT) in DNA. Repairs the methylated nucleobase in DNA by stoichiometrically transferring the methyl group to a cysteine residue in the enzyme. This is a suicide reaction: the enzyme is irreversibly inactivated.</text>
</comment>
<feature type="domain" description="Methylguanine DNA methyltransferase ribonuclease-like" evidence="11">
    <location>
        <begin position="6"/>
        <end position="75"/>
    </location>
</feature>
<keyword evidence="4 9" id="KW-0489">Methyltransferase</keyword>
<evidence type="ECO:0000259" key="10">
    <source>
        <dbReference type="Pfam" id="PF01035"/>
    </source>
</evidence>
<dbReference type="EC" id="2.1.1.63" evidence="9"/>
<dbReference type="SUPFAM" id="SSF46767">
    <property type="entry name" value="Methylated DNA-protein cysteine methyltransferase, C-terminal domain"/>
    <property type="match status" value="1"/>
</dbReference>
<dbReference type="InterPro" id="IPR014048">
    <property type="entry name" value="MethylDNA_cys_MeTrfase_DNA-bd"/>
</dbReference>
<dbReference type="Pfam" id="PF01035">
    <property type="entry name" value="DNA_binding_1"/>
    <property type="match status" value="1"/>
</dbReference>